<dbReference type="OrthoDB" id="958273at2"/>
<keyword evidence="3 5" id="KW-1133">Transmembrane helix</keyword>
<dbReference type="Gene3D" id="1.50.10.150">
    <property type="entry name" value="Voltage-dependent anion channel"/>
    <property type="match status" value="1"/>
</dbReference>
<feature type="transmembrane region" description="Helical" evidence="5">
    <location>
        <begin position="96"/>
        <end position="115"/>
    </location>
</feature>
<name>A0A132NBY8_HYDSH</name>
<evidence type="ECO:0000313" key="7">
    <source>
        <dbReference type="Proteomes" id="UP000243024"/>
    </source>
</evidence>
<gene>
    <name evidence="6" type="ORF">SA87_01095</name>
</gene>
<dbReference type="InterPro" id="IPR004695">
    <property type="entry name" value="SLAC1/Mae1/Ssu1/TehA"/>
</dbReference>
<proteinExistence type="predicted"/>
<feature type="transmembrane region" description="Helical" evidence="5">
    <location>
        <begin position="295"/>
        <end position="315"/>
    </location>
</feature>
<keyword evidence="4 5" id="KW-0472">Membrane</keyword>
<dbReference type="CDD" id="cd09323">
    <property type="entry name" value="TDT_SLAC1_like"/>
    <property type="match status" value="1"/>
</dbReference>
<evidence type="ECO:0000256" key="3">
    <source>
        <dbReference type="ARBA" id="ARBA00022989"/>
    </source>
</evidence>
<evidence type="ECO:0000256" key="4">
    <source>
        <dbReference type="ARBA" id="ARBA00023136"/>
    </source>
</evidence>
<keyword evidence="7" id="KW-1185">Reference proteome</keyword>
<dbReference type="PANTHER" id="PTHR37955:SF1">
    <property type="entry name" value="DEP DOMAIN-CONTAINING PROTEIN"/>
    <property type="match status" value="1"/>
</dbReference>
<dbReference type="GO" id="GO:0046583">
    <property type="term" value="F:monoatomic cation efflux transmembrane transporter activity"/>
    <property type="evidence" value="ECO:0007669"/>
    <property type="project" value="TreeGrafter"/>
</dbReference>
<dbReference type="AlphaFoldDB" id="A0A132NBY8"/>
<protein>
    <recommendedName>
        <fullName evidence="8">C4-dicarboxylate ABC transporter</fullName>
    </recommendedName>
</protein>
<feature type="transmembrane region" description="Helical" evidence="5">
    <location>
        <begin position="121"/>
        <end position="142"/>
    </location>
</feature>
<evidence type="ECO:0000256" key="2">
    <source>
        <dbReference type="ARBA" id="ARBA00022692"/>
    </source>
</evidence>
<dbReference type="Proteomes" id="UP000243024">
    <property type="component" value="Unassembled WGS sequence"/>
</dbReference>
<feature type="transmembrane region" description="Helical" evidence="5">
    <location>
        <begin position="242"/>
        <end position="261"/>
    </location>
</feature>
<dbReference type="InterPro" id="IPR038665">
    <property type="entry name" value="Voltage-dep_anion_channel_sf"/>
</dbReference>
<evidence type="ECO:0008006" key="8">
    <source>
        <dbReference type="Google" id="ProtNLM"/>
    </source>
</evidence>
<feature type="transmembrane region" description="Helical" evidence="5">
    <location>
        <begin position="154"/>
        <end position="174"/>
    </location>
</feature>
<dbReference type="RefSeq" id="WP_066201075.1">
    <property type="nucleotide sequence ID" value="NZ_CBCSAS010000037.1"/>
</dbReference>
<accession>A0A132NBY8</accession>
<evidence type="ECO:0000256" key="5">
    <source>
        <dbReference type="SAM" id="Phobius"/>
    </source>
</evidence>
<dbReference type="EMBL" id="JXBB01000021">
    <property type="protein sequence ID" value="OAR04295.1"/>
    <property type="molecule type" value="Genomic_DNA"/>
</dbReference>
<dbReference type="PANTHER" id="PTHR37955">
    <property type="entry name" value="TELLURITE RESISTANCE PROTEIN TEHA"/>
    <property type="match status" value="1"/>
</dbReference>
<feature type="transmembrane region" description="Helical" evidence="5">
    <location>
        <begin position="211"/>
        <end position="230"/>
    </location>
</feature>
<evidence type="ECO:0000313" key="6">
    <source>
        <dbReference type="EMBL" id="OAR04295.1"/>
    </source>
</evidence>
<dbReference type="InterPro" id="IPR052951">
    <property type="entry name" value="Tellurite_res_ion_channel"/>
</dbReference>
<feature type="transmembrane region" description="Helical" evidence="5">
    <location>
        <begin position="180"/>
        <end position="199"/>
    </location>
</feature>
<organism evidence="6 7">
    <name type="scientific">Hydrogenibacillus schlegelii</name>
    <name type="common">Bacillus schlegelii</name>
    <dbReference type="NCBI Taxonomy" id="1484"/>
    <lineage>
        <taxon>Bacteria</taxon>
        <taxon>Bacillati</taxon>
        <taxon>Bacillota</taxon>
        <taxon>Bacilli</taxon>
        <taxon>Bacillales</taxon>
        <taxon>Bacillales Family X. Incertae Sedis</taxon>
        <taxon>Hydrogenibacillus</taxon>
    </lineage>
</organism>
<feature type="transmembrane region" description="Helical" evidence="5">
    <location>
        <begin position="54"/>
        <end position="75"/>
    </location>
</feature>
<keyword evidence="2 5" id="KW-0812">Transmembrane</keyword>
<feature type="transmembrane region" description="Helical" evidence="5">
    <location>
        <begin position="22"/>
        <end position="42"/>
    </location>
</feature>
<comment type="caution">
    <text evidence="6">The sequence shown here is derived from an EMBL/GenBank/DDBJ whole genome shotgun (WGS) entry which is preliminary data.</text>
</comment>
<dbReference type="GO" id="GO:0005886">
    <property type="term" value="C:plasma membrane"/>
    <property type="evidence" value="ECO:0007669"/>
    <property type="project" value="TreeGrafter"/>
</dbReference>
<sequence length="332" mass="37489">MATPDTHTAPAKATDRPRGLQYFPIVLFASAMGFSGTTIAAMRIEPLLGLPPAFSLLLLTLTSLLFIVQIFLLLYRVFAYPEEVRRDFDHPVRMNFFGAVSISFMLLAAAYLDVAPSVAAVLWWIGAPLHLLITLAVLRKLIVQSRFEIVHYNPAWFIPIVGNLIAPIAGVAVAPPDVNWFFFSIGIVMSVVYIPMFFYRIYFHNPIPLKLLPTFFILMAPPAVGLVSYVKLTGQFDGFARVLYGFAFFIGLLLVVLFPMFYRVPFFLSWWAYTFPSAAITIATVLMYHETGVEAYRYLAYVQMIALLILLVDFSRRTLGLMARRELCVKED</sequence>
<evidence type="ECO:0000256" key="1">
    <source>
        <dbReference type="ARBA" id="ARBA00004141"/>
    </source>
</evidence>
<feature type="transmembrane region" description="Helical" evidence="5">
    <location>
        <begin position="268"/>
        <end position="289"/>
    </location>
</feature>
<reference evidence="6 7" key="1">
    <citation type="submission" date="2015-09" db="EMBL/GenBank/DDBJ databases">
        <title>Draft genome sequence of Hydrogenibacillus schlegelii DSM 2000.</title>
        <authorList>
            <person name="Hemp J."/>
        </authorList>
    </citation>
    <scope>NUCLEOTIDE SEQUENCE [LARGE SCALE GENOMIC DNA]</scope>
    <source>
        <strain evidence="6 7">MA 48</strain>
    </source>
</reference>
<dbReference type="Pfam" id="PF03595">
    <property type="entry name" value="SLAC1"/>
    <property type="match status" value="1"/>
</dbReference>
<comment type="subcellular location">
    <subcellularLocation>
        <location evidence="1">Membrane</location>
        <topology evidence="1">Multi-pass membrane protein</topology>
    </subcellularLocation>
</comment>